<protein>
    <submittedName>
        <fullName evidence="1">Uncharacterized protein</fullName>
    </submittedName>
</protein>
<organism evidence="1 2">
    <name type="scientific">Hymenobacter edaphi</name>
    <dbReference type="NCBI Taxonomy" id="2211146"/>
    <lineage>
        <taxon>Bacteria</taxon>
        <taxon>Pseudomonadati</taxon>
        <taxon>Bacteroidota</taxon>
        <taxon>Cytophagia</taxon>
        <taxon>Cytophagales</taxon>
        <taxon>Hymenobacteraceae</taxon>
        <taxon>Hymenobacter</taxon>
    </lineage>
</organism>
<dbReference type="EMBL" id="QHKM01000008">
    <property type="protein sequence ID" value="RAK63855.1"/>
    <property type="molecule type" value="Genomic_DNA"/>
</dbReference>
<sequence>MLGYEVEYGELRADHDEDQHGFDYDLFYVRREIFYDLKDEDALNQALHRWLSDLHQLRPLANTDYPA</sequence>
<reference evidence="2" key="1">
    <citation type="submission" date="2018-05" db="EMBL/GenBank/DDBJ databases">
        <authorList>
            <person name="Nie L."/>
        </authorList>
    </citation>
    <scope>NUCLEOTIDE SEQUENCE [LARGE SCALE GENOMIC DNA]</scope>
    <source>
        <strain evidence="2">NL</strain>
    </source>
</reference>
<name>A0A328BB41_9BACT</name>
<keyword evidence="2" id="KW-1185">Reference proteome</keyword>
<accession>A0A328BB41</accession>
<evidence type="ECO:0000313" key="2">
    <source>
        <dbReference type="Proteomes" id="UP000248553"/>
    </source>
</evidence>
<proteinExistence type="predicted"/>
<dbReference type="AlphaFoldDB" id="A0A328BB41"/>
<evidence type="ECO:0000313" key="1">
    <source>
        <dbReference type="EMBL" id="RAK63855.1"/>
    </source>
</evidence>
<dbReference type="Proteomes" id="UP000248553">
    <property type="component" value="Unassembled WGS sequence"/>
</dbReference>
<gene>
    <name evidence="1" type="ORF">DLM85_20110</name>
</gene>
<comment type="caution">
    <text evidence="1">The sequence shown here is derived from an EMBL/GenBank/DDBJ whole genome shotgun (WGS) entry which is preliminary data.</text>
</comment>